<feature type="transmembrane region" description="Helical" evidence="1">
    <location>
        <begin position="197"/>
        <end position="216"/>
    </location>
</feature>
<organism evidence="3 4">
    <name type="scientific">Brevibacillus fulvus</name>
    <dbReference type="NCBI Taxonomy" id="1125967"/>
    <lineage>
        <taxon>Bacteria</taxon>
        <taxon>Bacillati</taxon>
        <taxon>Bacillota</taxon>
        <taxon>Bacilli</taxon>
        <taxon>Bacillales</taxon>
        <taxon>Paenibacillaceae</taxon>
        <taxon>Brevibacillus</taxon>
    </lineage>
</organism>
<keyword evidence="1" id="KW-0472">Membrane</keyword>
<feature type="transmembrane region" description="Helical" evidence="1">
    <location>
        <begin position="165"/>
        <end position="185"/>
    </location>
</feature>
<feature type="transmembrane region" description="Helical" evidence="1">
    <location>
        <begin position="384"/>
        <end position="402"/>
    </location>
</feature>
<evidence type="ECO:0000313" key="4">
    <source>
        <dbReference type="Proteomes" id="UP000717624"/>
    </source>
</evidence>
<feature type="transmembrane region" description="Helical" evidence="1">
    <location>
        <begin position="349"/>
        <end position="372"/>
    </location>
</feature>
<feature type="transmembrane region" description="Helical" evidence="1">
    <location>
        <begin position="470"/>
        <end position="487"/>
    </location>
</feature>
<keyword evidence="4" id="KW-1185">Reference proteome</keyword>
<feature type="transmembrane region" description="Helical" evidence="1">
    <location>
        <begin position="38"/>
        <end position="64"/>
    </location>
</feature>
<evidence type="ECO:0000313" key="3">
    <source>
        <dbReference type="EMBL" id="MBM7590250.1"/>
    </source>
</evidence>
<feature type="domain" description="DUF112" evidence="2">
    <location>
        <begin position="15"/>
        <end position="433"/>
    </location>
</feature>
<proteinExistence type="predicted"/>
<feature type="transmembrane region" description="Helical" evidence="1">
    <location>
        <begin position="102"/>
        <end position="127"/>
    </location>
</feature>
<reference evidence="3" key="1">
    <citation type="submission" date="2021-01" db="EMBL/GenBank/DDBJ databases">
        <title>Genomic Encyclopedia of Type Strains, Phase IV (KMG-IV): sequencing the most valuable type-strain genomes for metagenomic binning, comparative biology and taxonomic classification.</title>
        <authorList>
            <person name="Goeker M."/>
        </authorList>
    </citation>
    <scope>NUCLEOTIDE SEQUENCE</scope>
    <source>
        <strain evidence="3">DSM 25523</strain>
    </source>
</reference>
<dbReference type="Proteomes" id="UP000717624">
    <property type="component" value="Unassembled WGS sequence"/>
</dbReference>
<protein>
    <submittedName>
        <fullName evidence="3">Tricarboxylic transport membrane protein</fullName>
    </submittedName>
</protein>
<dbReference type="Pfam" id="PF01970">
    <property type="entry name" value="TctA"/>
    <property type="match status" value="1"/>
</dbReference>
<gene>
    <name evidence="3" type="ORF">JOD01_001854</name>
</gene>
<accession>A0A939BPA8</accession>
<name>A0A939BPA8_9BACL</name>
<feature type="transmembrane region" description="Helical" evidence="1">
    <location>
        <begin position="12"/>
        <end position="31"/>
    </location>
</feature>
<evidence type="ECO:0000259" key="2">
    <source>
        <dbReference type="Pfam" id="PF01970"/>
    </source>
</evidence>
<dbReference type="PANTHER" id="PTHR35342">
    <property type="entry name" value="TRICARBOXYLIC TRANSPORT PROTEIN"/>
    <property type="match status" value="1"/>
</dbReference>
<dbReference type="InterPro" id="IPR002823">
    <property type="entry name" value="DUF112_TM"/>
</dbReference>
<dbReference type="EMBL" id="JAFBEB010000005">
    <property type="protein sequence ID" value="MBM7590250.1"/>
    <property type="molecule type" value="Genomic_DNA"/>
</dbReference>
<feature type="transmembrane region" description="Helical" evidence="1">
    <location>
        <begin position="133"/>
        <end position="153"/>
    </location>
</feature>
<keyword evidence="1" id="KW-0812">Transmembrane</keyword>
<dbReference type="RefSeq" id="WP_204518007.1">
    <property type="nucleotide sequence ID" value="NZ_BAABIN010000020.1"/>
</dbReference>
<feature type="transmembrane region" description="Helical" evidence="1">
    <location>
        <begin position="70"/>
        <end position="90"/>
    </location>
</feature>
<keyword evidence="1" id="KW-1133">Transmembrane helix</keyword>
<sequence>MLDQILLPFLDLKMLILIALGTLFGVIKGLLPGLSVTMAVTLLVSLTYTWDTVAAMVTMIAVYYGGVYGGARSAILVNIPGSASSLAATFDGYPLTKRGEAGIGIGLSTVYAAIGGVIGLLFLGLAAPYLGELALGFAARDYFLIMFLGLLLVGGLSEGSMPKAIFVAGAGIILGLVGMDSLTGVERFTFGNLELKSGINYIACMLGLFGLSEVLMQLHNLGKTKVNVVIGKLLPPLIYLIKFLPLTIRTSLIGVVIGILPGAGGEISSLIAYDHAKKTVKNPTRPFGKGAYEGLIAPEVAIMSTNGGAMIPMLTLGIPGDAVTAVLIGAMTIHGLKTGPMLMVESPEIFWIILGAAIASILFIVVWGLSAVSFFARVILIPKYILMPVIIFFTVIGAYGINNSVVDVYWMIAFGVIGYLLKLHKFPTGPMVLGIILGPQMDTNLRRAIISEEGSILGFLTSLFTNPISLILTLFVLFTLLSQTALFKKWRQQLLRRKGQAATEDQQAGV</sequence>
<comment type="caution">
    <text evidence="3">The sequence shown here is derived from an EMBL/GenBank/DDBJ whole genome shotgun (WGS) entry which is preliminary data.</text>
</comment>
<dbReference type="PANTHER" id="PTHR35342:SF5">
    <property type="entry name" value="TRICARBOXYLIC TRANSPORT PROTEIN"/>
    <property type="match status" value="1"/>
</dbReference>
<evidence type="ECO:0000256" key="1">
    <source>
        <dbReference type="SAM" id="Phobius"/>
    </source>
</evidence>
<dbReference type="AlphaFoldDB" id="A0A939BPA8"/>